<proteinExistence type="predicted"/>
<accession>A0A8H2XCT3</accession>
<dbReference type="EMBL" id="CAJMWZ010000508">
    <property type="protein sequence ID" value="CAE6420448.1"/>
    <property type="molecule type" value="Genomic_DNA"/>
</dbReference>
<evidence type="ECO:0000256" key="1">
    <source>
        <dbReference type="SAM" id="MobiDB-lite"/>
    </source>
</evidence>
<gene>
    <name evidence="2" type="ORF">RDB_LOCUS9287</name>
</gene>
<feature type="compositionally biased region" description="Low complexity" evidence="1">
    <location>
        <begin position="236"/>
        <end position="251"/>
    </location>
</feature>
<evidence type="ECO:0000313" key="2">
    <source>
        <dbReference type="EMBL" id="CAE6420448.1"/>
    </source>
</evidence>
<reference evidence="2" key="1">
    <citation type="submission" date="2021-01" db="EMBL/GenBank/DDBJ databases">
        <authorList>
            <person name="Kaushik A."/>
        </authorList>
    </citation>
    <scope>NUCLEOTIDE SEQUENCE</scope>
    <source>
        <strain evidence="2">Type strain: AG8-Rh-89/</strain>
    </source>
</reference>
<sequence>MPPRPRYPDPIAYIYAPHQILPEDTTLDPEDPSMPEYGEVKVRALDGFIFVKDGRFVYPTYGLPKRWWNGVLAFGYMAALTGDFKHFIWAGQWDEDFEGKHIEVVILANLVGLSKERSKHWRKGLEHILWLETEQGYVYALLEPAEQFDRGGWGRVNESWTNLPHPGSRRDASFTPLDREAPRPKWWAKDGNRAWNHWKGVPETTSVRKLGQATGSLELWAVSKNPTDRESTNPGTLTTKAPPTKSKPSPKVGAPDAAIANQPSTSRAKQHEKPLEPFYVESSSSEEETLAPCSPSPLPTTSQANHKQLKGKSLGLCKPPAKPAANVSGGVKGSRGCKRRVVSGASDTHQRQKQKTVELIDLTSDLSDEENPLSNPGSPPHTPSDATEEAISSPTLAADAESLSRRPDGAQAEVAPMPEGQQEIPAADGSESLSTRSKSHSLLANDLGIIHVGR</sequence>
<feature type="region of interest" description="Disordered" evidence="1">
    <location>
        <begin position="219"/>
        <end position="442"/>
    </location>
</feature>
<dbReference type="AlphaFoldDB" id="A0A8H2XCT3"/>
<dbReference type="Proteomes" id="UP000663850">
    <property type="component" value="Unassembled WGS sequence"/>
</dbReference>
<comment type="caution">
    <text evidence="2">The sequence shown here is derived from an EMBL/GenBank/DDBJ whole genome shotgun (WGS) entry which is preliminary data.</text>
</comment>
<organism evidence="2 3">
    <name type="scientific">Rhizoctonia solani</name>
    <dbReference type="NCBI Taxonomy" id="456999"/>
    <lineage>
        <taxon>Eukaryota</taxon>
        <taxon>Fungi</taxon>
        <taxon>Dikarya</taxon>
        <taxon>Basidiomycota</taxon>
        <taxon>Agaricomycotina</taxon>
        <taxon>Agaricomycetes</taxon>
        <taxon>Cantharellales</taxon>
        <taxon>Ceratobasidiaceae</taxon>
        <taxon>Rhizoctonia</taxon>
    </lineage>
</organism>
<evidence type="ECO:0000313" key="3">
    <source>
        <dbReference type="Proteomes" id="UP000663850"/>
    </source>
</evidence>
<feature type="compositionally biased region" description="Polar residues" evidence="1">
    <location>
        <begin position="431"/>
        <end position="442"/>
    </location>
</feature>
<protein>
    <submittedName>
        <fullName evidence="2">Uncharacterized protein</fullName>
    </submittedName>
</protein>
<name>A0A8H2XCT3_9AGAM</name>